<dbReference type="GO" id="GO:0016829">
    <property type="term" value="F:lyase activity"/>
    <property type="evidence" value="ECO:0007669"/>
    <property type="project" value="UniProtKB-KW"/>
</dbReference>
<dbReference type="KEGG" id="hjo:AY555_11205"/>
<dbReference type="PANTHER" id="PTHR30246:SF1">
    <property type="entry name" value="2-DEHYDRO-3-DEOXY-6-PHOSPHOGALACTONATE ALDOLASE-RELATED"/>
    <property type="match status" value="1"/>
</dbReference>
<accession>A0A145VS82</accession>
<dbReference type="Proteomes" id="UP000076066">
    <property type="component" value="Plasmid unnamed 2"/>
</dbReference>
<protein>
    <submittedName>
        <fullName evidence="6">2-dehydro-3-deoxyphosphogluconate aldolase</fullName>
    </submittedName>
</protein>
<dbReference type="NCBIfam" id="TIGR01182">
    <property type="entry name" value="eda"/>
    <property type="match status" value="1"/>
</dbReference>
<dbReference type="PANTHER" id="PTHR30246">
    <property type="entry name" value="2-KETO-3-DEOXY-6-PHOSPHOGLUCONATE ALDOLASE"/>
    <property type="match status" value="1"/>
</dbReference>
<comment type="subunit">
    <text evidence="3">Homotrimer.</text>
</comment>
<proteinExistence type="inferred from homology"/>
<keyword evidence="6" id="KW-0614">Plasmid</keyword>
<keyword evidence="7" id="KW-1185">Reference proteome</keyword>
<keyword evidence="5" id="KW-0119">Carbohydrate metabolism</keyword>
<evidence type="ECO:0000256" key="2">
    <source>
        <dbReference type="ARBA" id="ARBA00006906"/>
    </source>
</evidence>
<dbReference type="InterPro" id="IPR013785">
    <property type="entry name" value="Aldolase_TIM"/>
</dbReference>
<dbReference type="EMBL" id="CP014527">
    <property type="protein sequence ID" value="AMW35921.1"/>
    <property type="molecule type" value="Genomic_DNA"/>
</dbReference>
<evidence type="ECO:0000256" key="1">
    <source>
        <dbReference type="ARBA" id="ARBA00004761"/>
    </source>
</evidence>
<dbReference type="CDD" id="cd00452">
    <property type="entry name" value="KDPG_aldolase"/>
    <property type="match status" value="1"/>
</dbReference>
<sequence length="222" mass="22757">MAAKLIPAGEIIAQLSSFGVVPVIRTSTPDLALTAVEWLREAGIRTFEITMTTPDAISVIRKLSVAYPDLLIGAGTVVSAAAAHEVIAAGAQYVVSPWVVPEVGAVCNEHGIACLMGTLTPTEVASALSAGATAIKIFPASSVGPAHLKALRSVFPGVPMMPTGGIDASSIGEWIKAGAICVGAGGKLVDEALVRKGDREAVMQAARQIMAACERTRNELAS</sequence>
<evidence type="ECO:0000256" key="4">
    <source>
        <dbReference type="ARBA" id="ARBA00023239"/>
    </source>
</evidence>
<comment type="pathway">
    <text evidence="1">Carbohydrate acid metabolism.</text>
</comment>
<reference evidence="6 7" key="1">
    <citation type="submission" date="2016-02" db="EMBL/GenBank/DDBJ databases">
        <title>Complete Genome of H5569, the type strain of the newly described species Haematospirillium jordaniae.</title>
        <authorList>
            <person name="Nicholson A.C."/>
            <person name="Humrighouse B.W."/>
            <person name="Loparov V."/>
            <person name="McQuiston J.R."/>
        </authorList>
    </citation>
    <scope>NUCLEOTIDE SEQUENCE [LARGE SCALE GENOMIC DNA]</scope>
    <source>
        <strain evidence="6 7">H5569</strain>
        <plasmid evidence="7">Plasmid unnamed 2</plasmid>
    </source>
</reference>
<gene>
    <name evidence="6" type="ORF">AY555_11205</name>
</gene>
<name>A0A145VS82_9PROT</name>
<dbReference type="OrthoDB" id="9805177at2"/>
<dbReference type="Gene3D" id="3.20.20.70">
    <property type="entry name" value="Aldolase class I"/>
    <property type="match status" value="1"/>
</dbReference>
<comment type="similarity">
    <text evidence="2">Belongs to the KHG/KDPG aldolase family.</text>
</comment>
<evidence type="ECO:0000313" key="6">
    <source>
        <dbReference type="EMBL" id="AMW35921.1"/>
    </source>
</evidence>
<dbReference type="AlphaFoldDB" id="A0A145VS82"/>
<keyword evidence="4" id="KW-0456">Lyase</keyword>
<evidence type="ECO:0000256" key="5">
    <source>
        <dbReference type="ARBA" id="ARBA00023277"/>
    </source>
</evidence>
<evidence type="ECO:0000313" key="7">
    <source>
        <dbReference type="Proteomes" id="UP000076066"/>
    </source>
</evidence>
<dbReference type="Pfam" id="PF01081">
    <property type="entry name" value="Aldolase"/>
    <property type="match status" value="1"/>
</dbReference>
<geneLocation type="plasmid" evidence="6 7">
    <name>unnamed 2</name>
</geneLocation>
<dbReference type="SUPFAM" id="SSF51569">
    <property type="entry name" value="Aldolase"/>
    <property type="match status" value="1"/>
</dbReference>
<dbReference type="InterPro" id="IPR000887">
    <property type="entry name" value="Aldlse_KDPG_KHG"/>
</dbReference>
<organism evidence="6 7">
    <name type="scientific">Haematospirillum jordaniae</name>
    <dbReference type="NCBI Taxonomy" id="1549855"/>
    <lineage>
        <taxon>Bacteria</taxon>
        <taxon>Pseudomonadati</taxon>
        <taxon>Pseudomonadota</taxon>
        <taxon>Alphaproteobacteria</taxon>
        <taxon>Rhodospirillales</taxon>
        <taxon>Novispirillaceae</taxon>
        <taxon>Haematospirillum</taxon>
    </lineage>
</organism>
<evidence type="ECO:0000256" key="3">
    <source>
        <dbReference type="ARBA" id="ARBA00011233"/>
    </source>
</evidence>